<name>A0A8T0GK26_CERPU</name>
<evidence type="ECO:0000313" key="6">
    <source>
        <dbReference type="Proteomes" id="UP000822688"/>
    </source>
</evidence>
<proteinExistence type="inferred from homology"/>
<comment type="subcellular location">
    <subcellularLocation>
        <location evidence="3">Cytoplasm</location>
        <location evidence="3">Cytoskeleton</location>
    </subcellularLocation>
</comment>
<keyword evidence="3" id="KW-0493">Microtubule</keyword>
<dbReference type="Proteomes" id="UP000822688">
    <property type="component" value="Chromosome 10"/>
</dbReference>
<keyword evidence="6" id="KW-1185">Reference proteome</keyword>
<keyword evidence="3" id="KW-0963">Cytoplasm</keyword>
<evidence type="ECO:0000256" key="3">
    <source>
        <dbReference type="RuleBase" id="RU364030"/>
    </source>
</evidence>
<keyword evidence="2 3" id="KW-0143">Chaperone</keyword>
<evidence type="ECO:0000256" key="2">
    <source>
        <dbReference type="ARBA" id="ARBA00023186"/>
    </source>
</evidence>
<dbReference type="EMBL" id="CM026431">
    <property type="protein sequence ID" value="KAG0558887.1"/>
    <property type="molecule type" value="Genomic_DNA"/>
</dbReference>
<evidence type="ECO:0000256" key="4">
    <source>
        <dbReference type="SAM" id="MobiDB-lite"/>
    </source>
</evidence>
<reference evidence="5" key="1">
    <citation type="submission" date="2020-06" db="EMBL/GenBank/DDBJ databases">
        <title>WGS assembly of Ceratodon purpureus strain R40.</title>
        <authorList>
            <person name="Carey S.B."/>
            <person name="Jenkins J."/>
            <person name="Shu S."/>
            <person name="Lovell J.T."/>
            <person name="Sreedasyam A."/>
            <person name="Maumus F."/>
            <person name="Tiley G.P."/>
            <person name="Fernandez-Pozo N."/>
            <person name="Barry K."/>
            <person name="Chen C."/>
            <person name="Wang M."/>
            <person name="Lipzen A."/>
            <person name="Daum C."/>
            <person name="Saski C.A."/>
            <person name="Payton A.C."/>
            <person name="Mcbreen J.C."/>
            <person name="Conrad R.E."/>
            <person name="Kollar L.M."/>
            <person name="Olsson S."/>
            <person name="Huttunen S."/>
            <person name="Landis J.B."/>
            <person name="Wickett N.J."/>
            <person name="Johnson M.G."/>
            <person name="Rensing S.A."/>
            <person name="Grimwood J."/>
            <person name="Schmutz J."/>
            <person name="Mcdaniel S.F."/>
        </authorList>
    </citation>
    <scope>NUCLEOTIDE SEQUENCE</scope>
    <source>
        <strain evidence="5">R40</strain>
    </source>
</reference>
<accession>A0A8T0GK26</accession>
<dbReference type="GO" id="GO:0048487">
    <property type="term" value="F:beta-tubulin binding"/>
    <property type="evidence" value="ECO:0007669"/>
    <property type="project" value="InterPro"/>
</dbReference>
<dbReference type="PANTHER" id="PTHR21500">
    <property type="entry name" value="TUBULIN-SPECIFIC CHAPERONE A"/>
    <property type="match status" value="1"/>
</dbReference>
<organism evidence="5 6">
    <name type="scientific">Ceratodon purpureus</name>
    <name type="common">Fire moss</name>
    <name type="synonym">Dicranum purpureum</name>
    <dbReference type="NCBI Taxonomy" id="3225"/>
    <lineage>
        <taxon>Eukaryota</taxon>
        <taxon>Viridiplantae</taxon>
        <taxon>Streptophyta</taxon>
        <taxon>Embryophyta</taxon>
        <taxon>Bryophyta</taxon>
        <taxon>Bryophytina</taxon>
        <taxon>Bryopsida</taxon>
        <taxon>Dicranidae</taxon>
        <taxon>Pseudoditrichales</taxon>
        <taxon>Ditrichaceae</taxon>
        <taxon>Ceratodon</taxon>
    </lineage>
</organism>
<evidence type="ECO:0000313" key="5">
    <source>
        <dbReference type="EMBL" id="KAG0558887.1"/>
    </source>
</evidence>
<dbReference type="SUPFAM" id="SSF46988">
    <property type="entry name" value="Tubulin chaperone cofactor A"/>
    <property type="match status" value="1"/>
</dbReference>
<dbReference type="AlphaFoldDB" id="A0A8T0GK26"/>
<dbReference type="InterPro" id="IPR036126">
    <property type="entry name" value="TBCA_sf"/>
</dbReference>
<evidence type="ECO:0000256" key="1">
    <source>
        <dbReference type="ARBA" id="ARBA00006806"/>
    </source>
</evidence>
<dbReference type="GO" id="GO:0005874">
    <property type="term" value="C:microtubule"/>
    <property type="evidence" value="ECO:0007669"/>
    <property type="project" value="UniProtKB-KW"/>
</dbReference>
<dbReference type="GO" id="GO:0007023">
    <property type="term" value="P:post-chaperonin tubulin folding pathway"/>
    <property type="evidence" value="ECO:0007669"/>
    <property type="project" value="UniProtKB-UniRule"/>
</dbReference>
<sequence>MATVKNLKIKTGVCKRMMKELHSYQTEADRECVKTDNMKNSHADPFDIKQQEHVLAESCLMISNCRKRLETALTALEAAVVGHHHPFYFSLVEFVFKDSLSGLSFEILVTEIIHMSSRKHGRLKQKQKQQQKRVKSYQLPRS</sequence>
<gene>
    <name evidence="5" type="ORF">KC19_10G062200</name>
</gene>
<feature type="region of interest" description="Disordered" evidence="4">
    <location>
        <begin position="119"/>
        <end position="142"/>
    </location>
</feature>
<dbReference type="GO" id="GO:0007021">
    <property type="term" value="P:tubulin complex assembly"/>
    <property type="evidence" value="ECO:0007669"/>
    <property type="project" value="UniProtKB-UniRule"/>
</dbReference>
<dbReference type="GO" id="GO:0005829">
    <property type="term" value="C:cytosol"/>
    <property type="evidence" value="ECO:0007669"/>
    <property type="project" value="TreeGrafter"/>
</dbReference>
<dbReference type="Gene3D" id="1.20.58.90">
    <property type="match status" value="1"/>
</dbReference>
<protein>
    <recommendedName>
        <fullName evidence="3">Tubulin-specific chaperone A</fullName>
    </recommendedName>
</protein>
<dbReference type="PANTHER" id="PTHR21500:SF0">
    <property type="entry name" value="TUBULIN-SPECIFIC CHAPERONE A"/>
    <property type="match status" value="1"/>
</dbReference>
<dbReference type="Pfam" id="PF02970">
    <property type="entry name" value="TBCA"/>
    <property type="match status" value="1"/>
</dbReference>
<comment type="similarity">
    <text evidence="1 3">Belongs to the TBCA family.</text>
</comment>
<comment type="caution">
    <text evidence="5">The sequence shown here is derived from an EMBL/GenBank/DDBJ whole genome shotgun (WGS) entry which is preliminary data.</text>
</comment>
<feature type="compositionally biased region" description="Basic residues" evidence="4">
    <location>
        <begin position="119"/>
        <end position="135"/>
    </location>
</feature>
<keyword evidence="3" id="KW-0206">Cytoskeleton</keyword>
<dbReference type="InterPro" id="IPR004226">
    <property type="entry name" value="TBCA"/>
</dbReference>
<comment type="subunit">
    <text evidence="3">Supercomplex made of cofactors A to E. Cofactors A and D function by capturing and stabilizing tubulin in a quasi-native conformation. Cofactor E binds to the cofactor D-tubulin complex; interaction with cofactor C then causes the release of tubulin polypeptides that are committed to the native state.</text>
</comment>